<gene>
    <name evidence="9" type="ORF">KLO01_00390</name>
</gene>
<feature type="domain" description="Histidine kinase/HSP90-like ATPase" evidence="8">
    <location>
        <begin position="419"/>
        <end position="508"/>
    </location>
</feature>
<keyword evidence="4" id="KW-0418">Kinase</keyword>
<evidence type="ECO:0000256" key="3">
    <source>
        <dbReference type="ARBA" id="ARBA00022679"/>
    </source>
</evidence>
<feature type="transmembrane region" description="Helical" evidence="7">
    <location>
        <begin position="23"/>
        <end position="44"/>
    </location>
</feature>
<dbReference type="Pfam" id="PF02518">
    <property type="entry name" value="HATPase_c"/>
    <property type="match status" value="1"/>
</dbReference>
<dbReference type="EC" id="2.7.13.3" evidence="2"/>
<keyword evidence="10" id="KW-1185">Reference proteome</keyword>
<reference evidence="9 10" key="1">
    <citation type="submission" date="2019-07" db="EMBL/GenBank/DDBJ databases">
        <title>Whole genome shotgun sequence of Knoellia locipacati NBRC 109775.</title>
        <authorList>
            <person name="Hosoyama A."/>
            <person name="Uohara A."/>
            <person name="Ohji S."/>
            <person name="Ichikawa N."/>
        </authorList>
    </citation>
    <scope>NUCLEOTIDE SEQUENCE [LARGE SCALE GENOMIC DNA]</scope>
    <source>
        <strain evidence="9 10">NBRC 109775</strain>
    </source>
</reference>
<feature type="compositionally biased region" description="Polar residues" evidence="6">
    <location>
        <begin position="495"/>
        <end position="504"/>
    </location>
</feature>
<name>A0A512SVM4_9MICO</name>
<feature type="transmembrane region" description="Helical" evidence="7">
    <location>
        <begin position="118"/>
        <end position="133"/>
    </location>
</feature>
<keyword evidence="7" id="KW-1133">Transmembrane helix</keyword>
<dbReference type="Proteomes" id="UP000321793">
    <property type="component" value="Unassembled WGS sequence"/>
</dbReference>
<evidence type="ECO:0000259" key="8">
    <source>
        <dbReference type="SMART" id="SM00387"/>
    </source>
</evidence>
<evidence type="ECO:0000256" key="4">
    <source>
        <dbReference type="ARBA" id="ARBA00022777"/>
    </source>
</evidence>
<keyword evidence="3" id="KW-0808">Transferase</keyword>
<feature type="transmembrane region" description="Helical" evidence="7">
    <location>
        <begin position="51"/>
        <end position="73"/>
    </location>
</feature>
<dbReference type="EMBL" id="BKBA01000001">
    <property type="protein sequence ID" value="GEQ11992.1"/>
    <property type="molecule type" value="Genomic_DNA"/>
</dbReference>
<dbReference type="SMART" id="SM00387">
    <property type="entry name" value="HATPase_c"/>
    <property type="match status" value="1"/>
</dbReference>
<keyword evidence="7" id="KW-0812">Transmembrane</keyword>
<dbReference type="GO" id="GO:0000160">
    <property type="term" value="P:phosphorelay signal transduction system"/>
    <property type="evidence" value="ECO:0007669"/>
    <property type="project" value="UniProtKB-KW"/>
</dbReference>
<feature type="region of interest" description="Disordered" evidence="6">
    <location>
        <begin position="495"/>
        <end position="515"/>
    </location>
</feature>
<keyword evidence="5" id="KW-0902">Two-component regulatory system</keyword>
<dbReference type="PANTHER" id="PTHR24421">
    <property type="entry name" value="NITRATE/NITRITE SENSOR PROTEIN NARX-RELATED"/>
    <property type="match status" value="1"/>
</dbReference>
<evidence type="ECO:0000256" key="1">
    <source>
        <dbReference type="ARBA" id="ARBA00000085"/>
    </source>
</evidence>
<dbReference type="SUPFAM" id="SSF55874">
    <property type="entry name" value="ATPase domain of HSP90 chaperone/DNA topoisomerase II/histidine kinase"/>
    <property type="match status" value="1"/>
</dbReference>
<sequence>MVGVVSVALGVLSEGVGYGWGDPLLWAPDLVIGLVWAAAGLRLWTSRPRAAALAWGVSATWYLGSLLPIGVFWHRALLIHVLVLLAAPRPNRWARVVVLGGYLASLSPVVWRAEESTMLVAAVLLVLVLGVAPRGRGAGSPLTRTYQTCLVVTLLVLLVSAVVRSVATDPGRGALPTLLAYEAALAVVALVLLATGDAADSDSVVDRVLELNDGPGSSLRDALADVLEDPGLEVGYWRDHDCLYSDLEGRAVVPPPAGHRVALPIDRDGRPVALVVHAASLQGDPRLKAAVAVATRLVTANAELSARVDERRADLAASRLRLVQSADGERAQLAAQLRRGPLARLTALGTMLDAGSEPQPLLAEAFARVQDALEDLGRWERGLHPRELDNGLGPALTSLAGLGSVPVTVSVSPGRFPRELEAAVYYVCAEALSNVAKHAAARHVTVDVALGEDRLCFTVVDDGSGGAVPTGTGLQGARDRLEAFGGTFTVTSVPGAGTTLSGTVPMSPEDGPAPP</sequence>
<dbReference type="PANTHER" id="PTHR24421:SF10">
    <property type="entry name" value="NITRATE_NITRITE SENSOR PROTEIN NARQ"/>
    <property type="match status" value="1"/>
</dbReference>
<proteinExistence type="predicted"/>
<evidence type="ECO:0000313" key="10">
    <source>
        <dbReference type="Proteomes" id="UP000321793"/>
    </source>
</evidence>
<accession>A0A512SVM4</accession>
<evidence type="ECO:0000256" key="6">
    <source>
        <dbReference type="SAM" id="MobiDB-lite"/>
    </source>
</evidence>
<feature type="transmembrane region" description="Helical" evidence="7">
    <location>
        <begin position="145"/>
        <end position="166"/>
    </location>
</feature>
<dbReference type="InterPro" id="IPR003594">
    <property type="entry name" value="HATPase_dom"/>
</dbReference>
<protein>
    <recommendedName>
        <fullName evidence="2">histidine kinase</fullName>
        <ecNumber evidence="2">2.7.13.3</ecNumber>
    </recommendedName>
</protein>
<feature type="transmembrane region" description="Helical" evidence="7">
    <location>
        <begin position="93"/>
        <end position="111"/>
    </location>
</feature>
<evidence type="ECO:0000256" key="5">
    <source>
        <dbReference type="ARBA" id="ARBA00023012"/>
    </source>
</evidence>
<evidence type="ECO:0000313" key="9">
    <source>
        <dbReference type="EMBL" id="GEQ11992.1"/>
    </source>
</evidence>
<feature type="transmembrane region" description="Helical" evidence="7">
    <location>
        <begin position="178"/>
        <end position="196"/>
    </location>
</feature>
<dbReference type="GO" id="GO:0004673">
    <property type="term" value="F:protein histidine kinase activity"/>
    <property type="evidence" value="ECO:0007669"/>
    <property type="project" value="UniProtKB-EC"/>
</dbReference>
<organism evidence="9 10">
    <name type="scientific">Knoellia locipacati</name>
    <dbReference type="NCBI Taxonomy" id="882824"/>
    <lineage>
        <taxon>Bacteria</taxon>
        <taxon>Bacillati</taxon>
        <taxon>Actinomycetota</taxon>
        <taxon>Actinomycetes</taxon>
        <taxon>Micrococcales</taxon>
        <taxon>Intrasporangiaceae</taxon>
        <taxon>Knoellia</taxon>
    </lineage>
</organism>
<evidence type="ECO:0000256" key="7">
    <source>
        <dbReference type="SAM" id="Phobius"/>
    </source>
</evidence>
<dbReference type="Gene3D" id="3.30.565.10">
    <property type="entry name" value="Histidine kinase-like ATPase, C-terminal domain"/>
    <property type="match status" value="1"/>
</dbReference>
<keyword evidence="7" id="KW-0472">Membrane</keyword>
<dbReference type="InterPro" id="IPR036890">
    <property type="entry name" value="HATPase_C_sf"/>
</dbReference>
<dbReference type="InterPro" id="IPR050482">
    <property type="entry name" value="Sensor_HK_TwoCompSys"/>
</dbReference>
<dbReference type="CDD" id="cd16917">
    <property type="entry name" value="HATPase_UhpB-NarQ-NarX-like"/>
    <property type="match status" value="1"/>
</dbReference>
<dbReference type="AlphaFoldDB" id="A0A512SVM4"/>
<comment type="caution">
    <text evidence="9">The sequence shown here is derived from an EMBL/GenBank/DDBJ whole genome shotgun (WGS) entry which is preliminary data.</text>
</comment>
<evidence type="ECO:0000256" key="2">
    <source>
        <dbReference type="ARBA" id="ARBA00012438"/>
    </source>
</evidence>
<comment type="catalytic activity">
    <reaction evidence="1">
        <text>ATP + protein L-histidine = ADP + protein N-phospho-L-histidine.</text>
        <dbReference type="EC" id="2.7.13.3"/>
    </reaction>
</comment>